<dbReference type="OrthoDB" id="443932at2759"/>
<proteinExistence type="predicted"/>
<dbReference type="AlphaFoldDB" id="X6M360"/>
<feature type="region of interest" description="Disordered" evidence="1">
    <location>
        <begin position="278"/>
        <end position="314"/>
    </location>
</feature>
<dbReference type="PANTHER" id="PTHR38899">
    <property type="entry name" value="DOMAIN OOKINETE PROTEIN, PUTATIVE-RELATED"/>
    <property type="match status" value="1"/>
</dbReference>
<accession>X6M360</accession>
<dbReference type="EMBL" id="ASPP01026146">
    <property type="protein sequence ID" value="ETO07460.1"/>
    <property type="molecule type" value="Genomic_DNA"/>
</dbReference>
<reference evidence="2 3" key="1">
    <citation type="journal article" date="2013" name="Curr. Biol.">
        <title>The Genome of the Foraminiferan Reticulomyxa filosa.</title>
        <authorList>
            <person name="Glockner G."/>
            <person name="Hulsmann N."/>
            <person name="Schleicher M."/>
            <person name="Noegel A.A."/>
            <person name="Eichinger L."/>
            <person name="Gallinger C."/>
            <person name="Pawlowski J."/>
            <person name="Sierra R."/>
            <person name="Euteneuer U."/>
            <person name="Pillet L."/>
            <person name="Moustafa A."/>
            <person name="Platzer M."/>
            <person name="Groth M."/>
            <person name="Szafranski K."/>
            <person name="Schliwa M."/>
        </authorList>
    </citation>
    <scope>NUCLEOTIDE SEQUENCE [LARGE SCALE GENOMIC DNA]</scope>
</reference>
<feature type="compositionally biased region" description="Basic and acidic residues" evidence="1">
    <location>
        <begin position="296"/>
        <end position="310"/>
    </location>
</feature>
<name>X6M360_RETFI</name>
<comment type="caution">
    <text evidence="2">The sequence shown here is derived from an EMBL/GenBank/DDBJ whole genome shotgun (WGS) entry which is preliminary data.</text>
</comment>
<feature type="region of interest" description="Disordered" evidence="1">
    <location>
        <begin position="1"/>
        <end position="98"/>
    </location>
</feature>
<dbReference type="PANTHER" id="PTHR38899:SF1">
    <property type="entry name" value="PROTEIN KINASE"/>
    <property type="match status" value="1"/>
</dbReference>
<feature type="compositionally biased region" description="Polar residues" evidence="1">
    <location>
        <begin position="278"/>
        <end position="287"/>
    </location>
</feature>
<evidence type="ECO:0000256" key="1">
    <source>
        <dbReference type="SAM" id="MobiDB-lite"/>
    </source>
</evidence>
<sequence length="471" mass="54560">MESEKQNKRKNKNKTKQKQRMTLLVPRVASKSQIGMETRAKGRETLGEAGEGMRSRESKSVAGTANGNSNSSNNKSEKKRGAKDQNQKSQIMETKKASHQKAHKILILDWDNTILPSDYLQHHGYKLDNKANSNNNNNNNNNMNGERPLPKEMSELQMQVCKFLSVAIQELSYDNVIIITNAEKGWVELSALQFLPQCVPWLKHLHIISARSMFEATYPQPFQWKHRCMHFIMQKCWQATLPYLDSDALKLVMKKHMQSYFFHLHSLFTQSRIAQEKVQGTPNSTSISKESEEVEKEMRKDTSESDKENGQECFGNENSDNYMCKTSTYSNLFSLLASQQVKRNEEFISLQITSLRIKSSFNIHIRIHIHVCTYIRIRREEQKEKEEEEKEMIEEQEKRKNYHIISVGDSWAERNACLVFGDILSNVYVKSVKLREKPSILQVIQQLQLLTVALPLVIAQDSNLDYFMPLH</sequence>
<keyword evidence="3" id="KW-1185">Reference proteome</keyword>
<organism evidence="2 3">
    <name type="scientific">Reticulomyxa filosa</name>
    <dbReference type="NCBI Taxonomy" id="46433"/>
    <lineage>
        <taxon>Eukaryota</taxon>
        <taxon>Sar</taxon>
        <taxon>Rhizaria</taxon>
        <taxon>Retaria</taxon>
        <taxon>Foraminifera</taxon>
        <taxon>Monothalamids</taxon>
        <taxon>Reticulomyxidae</taxon>
        <taxon>Reticulomyxa</taxon>
    </lineage>
</organism>
<feature type="compositionally biased region" description="Basic residues" evidence="1">
    <location>
        <begin position="7"/>
        <end position="19"/>
    </location>
</feature>
<feature type="compositionally biased region" description="Basic and acidic residues" evidence="1">
    <location>
        <begin position="38"/>
        <end position="59"/>
    </location>
</feature>
<protein>
    <submittedName>
        <fullName evidence="2">Uncharacterized protein</fullName>
    </submittedName>
</protein>
<evidence type="ECO:0000313" key="3">
    <source>
        <dbReference type="Proteomes" id="UP000023152"/>
    </source>
</evidence>
<dbReference type="Proteomes" id="UP000023152">
    <property type="component" value="Unassembled WGS sequence"/>
</dbReference>
<evidence type="ECO:0000313" key="2">
    <source>
        <dbReference type="EMBL" id="ETO07460.1"/>
    </source>
</evidence>
<gene>
    <name evidence="2" type="ORF">RFI_29932</name>
</gene>